<gene>
    <name evidence="1" type="ORF">CIRG_02893</name>
</gene>
<dbReference type="OrthoDB" id="10254945at2759"/>
<protein>
    <submittedName>
        <fullName evidence="1">Uncharacterized protein</fullName>
    </submittedName>
</protein>
<proteinExistence type="predicted"/>
<accession>A0A0J6Y3H8</accession>
<sequence>MNGRKPGKSCHKQRFNSRLSGFHIIFKRLYAWKGVMSIERVVIRRVWKGQQLKGKLSQQQDLGADSWAAGLETLEAAEALAALYNLGREDPWEDTEDENLEQDSDKSASQFQGYFEFPSKFGGVVDQVKQLVYMANMANTHTEDTAFAFRDEDFILEDYSDYPHGFCSLQIENLFPRARFPMLRKETPVTDNAYTLIEPALLLASRIIIQRWESLRIFVRRQHHSPIEGWLDSGGELELSKDEVISQVKNVMPDIDFDPDMEPNSCSFAQTTLRPNVASDLIVLDYNLIRLLKDCGPRDSQKLAALFFLAVLLCHELAHVLEFQCIHEGRLRPDGKPFETPPGITCREAGTGWETRAFGGRIYPVCKAENSLLQIRGICINSSAWNFEMMKVNESWIRRLFSDEHWIMDTHPLRPPIDVYVRHAFLEDELLDRHLESPLKSKMRGSDMHVEMQSPTKKRRVIETMKICGRKKVKIGY</sequence>
<dbReference type="AlphaFoldDB" id="A0A0J6Y3H8"/>
<evidence type="ECO:0000313" key="2">
    <source>
        <dbReference type="Proteomes" id="UP000054565"/>
    </source>
</evidence>
<organism evidence="1 2">
    <name type="scientific">Coccidioides immitis RMSCC 2394</name>
    <dbReference type="NCBI Taxonomy" id="404692"/>
    <lineage>
        <taxon>Eukaryota</taxon>
        <taxon>Fungi</taxon>
        <taxon>Dikarya</taxon>
        <taxon>Ascomycota</taxon>
        <taxon>Pezizomycotina</taxon>
        <taxon>Eurotiomycetes</taxon>
        <taxon>Eurotiomycetidae</taxon>
        <taxon>Onygenales</taxon>
        <taxon>Onygenaceae</taxon>
        <taxon>Coccidioides</taxon>
    </lineage>
</organism>
<evidence type="ECO:0000313" key="1">
    <source>
        <dbReference type="EMBL" id="KMP03201.1"/>
    </source>
</evidence>
<dbReference type="Proteomes" id="UP000054565">
    <property type="component" value="Unassembled WGS sequence"/>
</dbReference>
<dbReference type="STRING" id="404692.A0A0J6Y3H8"/>
<dbReference type="EMBL" id="DS028094">
    <property type="protein sequence ID" value="KMP03201.1"/>
    <property type="molecule type" value="Genomic_DNA"/>
</dbReference>
<name>A0A0J6Y3H8_COCIT</name>
<reference evidence="2" key="1">
    <citation type="journal article" date="2010" name="Genome Res.">
        <title>Population genomic sequencing of Coccidioides fungi reveals recent hybridization and transposon control.</title>
        <authorList>
            <person name="Neafsey D.E."/>
            <person name="Barker B.M."/>
            <person name="Sharpton T.J."/>
            <person name="Stajich J.E."/>
            <person name="Park D.J."/>
            <person name="Whiston E."/>
            <person name="Hung C.-Y."/>
            <person name="McMahan C."/>
            <person name="White J."/>
            <person name="Sykes S."/>
            <person name="Heiman D."/>
            <person name="Young S."/>
            <person name="Zeng Q."/>
            <person name="Abouelleil A."/>
            <person name="Aftuck L."/>
            <person name="Bessette D."/>
            <person name="Brown A."/>
            <person name="FitzGerald M."/>
            <person name="Lui A."/>
            <person name="Macdonald J.P."/>
            <person name="Priest M."/>
            <person name="Orbach M.J."/>
            <person name="Galgiani J.N."/>
            <person name="Kirkland T.N."/>
            <person name="Cole G.T."/>
            <person name="Birren B.W."/>
            <person name="Henn M.R."/>
            <person name="Taylor J.W."/>
            <person name="Rounsley S.D."/>
        </authorList>
    </citation>
    <scope>NUCLEOTIDE SEQUENCE [LARGE SCALE GENOMIC DNA]</scope>
    <source>
        <strain evidence="2">RMSCC 2394</strain>
    </source>
</reference>